<dbReference type="PROSITE" id="PS50883">
    <property type="entry name" value="EAL"/>
    <property type="match status" value="1"/>
</dbReference>
<organism evidence="2 3">
    <name type="scientific">Deinococcus multiflagellatus</name>
    <dbReference type="NCBI Taxonomy" id="1656887"/>
    <lineage>
        <taxon>Bacteria</taxon>
        <taxon>Thermotogati</taxon>
        <taxon>Deinococcota</taxon>
        <taxon>Deinococci</taxon>
        <taxon>Deinococcales</taxon>
        <taxon>Deinococcaceae</taxon>
        <taxon>Deinococcus</taxon>
    </lineage>
</organism>
<sequence length="116" mass="12586">MSIDDFGTGYSSLSYLRAFPVNTLKIDRSFLKTVPDDPQAVAVVEAVVALGRSLNLGVIAEGVETPEQARSLLNLDCAAMQGYLFGRPMPPAELLAWLRDWHAQEPEDPGISRPGS</sequence>
<dbReference type="PANTHER" id="PTHR33121">
    <property type="entry name" value="CYCLIC DI-GMP PHOSPHODIESTERASE PDEF"/>
    <property type="match status" value="1"/>
</dbReference>
<dbReference type="InterPro" id="IPR050706">
    <property type="entry name" value="Cyclic-di-GMP_PDE-like"/>
</dbReference>
<dbReference type="Gene3D" id="3.20.20.450">
    <property type="entry name" value="EAL domain"/>
    <property type="match status" value="1"/>
</dbReference>
<protein>
    <submittedName>
        <fullName evidence="2">EAL domain-containing protein</fullName>
    </submittedName>
</protein>
<dbReference type="EMBL" id="JBHSWB010000003">
    <property type="protein sequence ID" value="MFC6663427.1"/>
    <property type="molecule type" value="Genomic_DNA"/>
</dbReference>
<reference evidence="3" key="1">
    <citation type="journal article" date="2019" name="Int. J. Syst. Evol. Microbiol.">
        <title>The Global Catalogue of Microorganisms (GCM) 10K type strain sequencing project: providing services to taxonomists for standard genome sequencing and annotation.</title>
        <authorList>
            <consortium name="The Broad Institute Genomics Platform"/>
            <consortium name="The Broad Institute Genome Sequencing Center for Infectious Disease"/>
            <person name="Wu L."/>
            <person name="Ma J."/>
        </authorList>
    </citation>
    <scope>NUCLEOTIDE SEQUENCE [LARGE SCALE GENOMIC DNA]</scope>
    <source>
        <strain evidence="3">CCUG 63830</strain>
    </source>
</reference>
<dbReference type="PANTHER" id="PTHR33121:SF71">
    <property type="entry name" value="OXYGEN SENSOR PROTEIN DOSP"/>
    <property type="match status" value="1"/>
</dbReference>
<keyword evidence="3" id="KW-1185">Reference proteome</keyword>
<comment type="caution">
    <text evidence="2">The sequence shown here is derived from an EMBL/GenBank/DDBJ whole genome shotgun (WGS) entry which is preliminary data.</text>
</comment>
<accession>A0ABW1ZUV0</accession>
<evidence type="ECO:0000259" key="1">
    <source>
        <dbReference type="PROSITE" id="PS50883"/>
    </source>
</evidence>
<dbReference type="SUPFAM" id="SSF141868">
    <property type="entry name" value="EAL domain-like"/>
    <property type="match status" value="1"/>
</dbReference>
<dbReference type="Pfam" id="PF00563">
    <property type="entry name" value="EAL"/>
    <property type="match status" value="1"/>
</dbReference>
<evidence type="ECO:0000313" key="2">
    <source>
        <dbReference type="EMBL" id="MFC6663427.1"/>
    </source>
</evidence>
<proteinExistence type="predicted"/>
<evidence type="ECO:0000313" key="3">
    <source>
        <dbReference type="Proteomes" id="UP001596317"/>
    </source>
</evidence>
<gene>
    <name evidence="2" type="ORF">ACFP90_25710</name>
</gene>
<dbReference type="InterPro" id="IPR035919">
    <property type="entry name" value="EAL_sf"/>
</dbReference>
<dbReference type="RefSeq" id="WP_380059189.1">
    <property type="nucleotide sequence ID" value="NZ_JBHSWB010000003.1"/>
</dbReference>
<dbReference type="InterPro" id="IPR001633">
    <property type="entry name" value="EAL_dom"/>
</dbReference>
<dbReference type="Proteomes" id="UP001596317">
    <property type="component" value="Unassembled WGS sequence"/>
</dbReference>
<feature type="domain" description="EAL" evidence="1">
    <location>
        <begin position="1"/>
        <end position="102"/>
    </location>
</feature>
<dbReference type="CDD" id="cd01948">
    <property type="entry name" value="EAL"/>
    <property type="match status" value="1"/>
</dbReference>
<dbReference type="SMART" id="SM00052">
    <property type="entry name" value="EAL"/>
    <property type="match status" value="1"/>
</dbReference>
<name>A0ABW1ZUV0_9DEIO</name>